<evidence type="ECO:0000256" key="15">
    <source>
        <dbReference type="ARBA" id="ARBA00023137"/>
    </source>
</evidence>
<organism evidence="27 28">
    <name type="scientific">Mastacembelus armatus</name>
    <name type="common">zig-zag eel</name>
    <dbReference type="NCBI Taxonomy" id="205130"/>
    <lineage>
        <taxon>Eukaryota</taxon>
        <taxon>Metazoa</taxon>
        <taxon>Chordata</taxon>
        <taxon>Craniata</taxon>
        <taxon>Vertebrata</taxon>
        <taxon>Euteleostomi</taxon>
        <taxon>Actinopterygii</taxon>
        <taxon>Neopterygii</taxon>
        <taxon>Teleostei</taxon>
        <taxon>Neoteleostei</taxon>
        <taxon>Acanthomorphata</taxon>
        <taxon>Anabantaria</taxon>
        <taxon>Synbranchiformes</taxon>
        <taxon>Mastacembelidae</taxon>
        <taxon>Mastacembelus</taxon>
    </lineage>
</organism>
<comment type="subcellular location">
    <subcellularLocation>
        <location evidence="1">Cell membrane</location>
        <topology evidence="1">Single-pass type I membrane protein</topology>
    </subcellularLocation>
</comment>
<comment type="catalytic activity">
    <reaction evidence="20">
        <text>L-tyrosyl-[protein] + ATP = O-phospho-L-tyrosyl-[protein] + ADP + H(+)</text>
        <dbReference type="Rhea" id="RHEA:10596"/>
        <dbReference type="Rhea" id="RHEA-COMP:10136"/>
        <dbReference type="Rhea" id="RHEA-COMP:20101"/>
        <dbReference type="ChEBI" id="CHEBI:15378"/>
        <dbReference type="ChEBI" id="CHEBI:30616"/>
        <dbReference type="ChEBI" id="CHEBI:46858"/>
        <dbReference type="ChEBI" id="CHEBI:61978"/>
        <dbReference type="ChEBI" id="CHEBI:456216"/>
        <dbReference type="EC" id="2.7.10.1"/>
    </reaction>
</comment>
<dbReference type="GO" id="GO:0043235">
    <property type="term" value="C:receptor complex"/>
    <property type="evidence" value="ECO:0007669"/>
    <property type="project" value="TreeGrafter"/>
</dbReference>
<evidence type="ECO:0000256" key="22">
    <source>
        <dbReference type="PROSITE-ProRule" id="PRU00076"/>
    </source>
</evidence>
<keyword evidence="11" id="KW-0418">Kinase</keyword>
<reference evidence="27" key="2">
    <citation type="submission" date="2025-09" db="UniProtKB">
        <authorList>
            <consortium name="Ensembl"/>
        </authorList>
    </citation>
    <scope>IDENTIFICATION</scope>
</reference>
<evidence type="ECO:0000256" key="20">
    <source>
        <dbReference type="ARBA" id="ARBA00051243"/>
    </source>
</evidence>
<keyword evidence="14" id="KW-0472">Membrane</keyword>
<evidence type="ECO:0000256" key="13">
    <source>
        <dbReference type="ARBA" id="ARBA00022989"/>
    </source>
</evidence>
<keyword evidence="18" id="KW-0325">Glycoprotein</keyword>
<dbReference type="InterPro" id="IPR001245">
    <property type="entry name" value="Ser-Thr/Tyr_kinase_cat_dom"/>
</dbReference>
<keyword evidence="17" id="KW-0675">Receptor</keyword>
<keyword evidence="10 23" id="KW-0547">Nucleotide-binding</keyword>
<feature type="domain" description="EGF-like" evidence="26">
    <location>
        <begin position="172"/>
        <end position="206"/>
    </location>
</feature>
<keyword evidence="13" id="KW-1133">Transmembrane helix</keyword>
<dbReference type="PROSITE" id="PS01186">
    <property type="entry name" value="EGF_2"/>
    <property type="match status" value="1"/>
</dbReference>
<proteinExistence type="predicted"/>
<accession>A0A7N8XL86</accession>
<sequence length="679" mass="76244">MHPVYLSISFFLTAYFIPTHLTVTANKGETVHLSMKLLSSQKTDVTWKYNGKPTLLSFMHVVSCSKERELCFYVDCPSMKWGPNCNKDCPECLNGGVCHDVDGDCICPPGFMGTRCEIACREGMFGRNCQESCDSKLNCMGLRFCLPDPYGCSCASGWFGTRCEKACHNDMYGADCRLSCKCQNGGVCSRFSGCQCPTGWRGQNCEKSGKCRHSHGKPSFSLFVSCLSPFCGMELMAVIYIYINFAIISCVHLEPPVPTTPPKLLEKRSKQLLVMPGDSYRGDGPIVSTKVHYQRLDNEDHCDKDPITLMNLKPSTRYRVRVQLSRPGEGGEGALGPEAIMETDCPETILQFNSGTLTLTRRPKPTPEPLTYPILDWEDIKFEDVIGEGNFGQVIKAMIKKDGNKMSAAIKMLKEFASENDHRDFAGELEVLCKLGQHPNIINLIGACENRGYLYIAIEYAPYGNLLDFLRKSRVLETDPAFAKEHGTASTLTSQQLLQFAVDVANGMHYLSDKQFIHRDLAARNVLVGDNLVAKIADFGLSRGEEVYVKKTMGRLPVRWMAIESLNYSVYTTKSDVWSFGVLLWEIVSLGGTPYCGMTCAELYEKLPQGYRMEKPKNCDDEVYELMRQCWRDRPYERPPFSQISVQLNRMQEARKAYVNMALFENFSYAGIDATAEEA</sequence>
<evidence type="ECO:0000256" key="8">
    <source>
        <dbReference type="ARBA" id="ARBA00022729"/>
    </source>
</evidence>
<dbReference type="Ensembl" id="ENSMAMT00000058056.1">
    <property type="protein sequence ID" value="ENSMAMP00000050712.1"/>
    <property type="gene ID" value="ENSMAMG00000009664.2"/>
</dbReference>
<evidence type="ECO:0000256" key="4">
    <source>
        <dbReference type="ARBA" id="ARBA00022536"/>
    </source>
</evidence>
<dbReference type="GO" id="GO:0004714">
    <property type="term" value="F:transmembrane receptor protein tyrosine kinase activity"/>
    <property type="evidence" value="ECO:0007669"/>
    <property type="project" value="UniProtKB-EC"/>
</dbReference>
<evidence type="ECO:0000256" key="9">
    <source>
        <dbReference type="ARBA" id="ARBA00022737"/>
    </source>
</evidence>
<dbReference type="InterPro" id="IPR000742">
    <property type="entry name" value="EGF"/>
</dbReference>
<feature type="disulfide bond" evidence="22">
    <location>
        <begin position="196"/>
        <end position="205"/>
    </location>
</feature>
<dbReference type="SUPFAM" id="SSF56112">
    <property type="entry name" value="Protein kinase-like (PK-like)"/>
    <property type="match status" value="1"/>
</dbReference>
<evidence type="ECO:0000256" key="16">
    <source>
        <dbReference type="ARBA" id="ARBA00023157"/>
    </source>
</evidence>
<dbReference type="GO" id="GO:0045766">
    <property type="term" value="P:positive regulation of angiogenesis"/>
    <property type="evidence" value="ECO:0007669"/>
    <property type="project" value="TreeGrafter"/>
</dbReference>
<dbReference type="Pfam" id="PF07714">
    <property type="entry name" value="PK_Tyr_Ser-Thr"/>
    <property type="match status" value="1"/>
</dbReference>
<feature type="signal peptide" evidence="24">
    <location>
        <begin position="1"/>
        <end position="24"/>
    </location>
</feature>
<feature type="chain" id="PRO_5030991611" description="receptor protein-tyrosine kinase" evidence="24">
    <location>
        <begin position="25"/>
        <end position="679"/>
    </location>
</feature>
<keyword evidence="16 22" id="KW-1015">Disulfide bond</keyword>
<evidence type="ECO:0000256" key="7">
    <source>
        <dbReference type="ARBA" id="ARBA00022692"/>
    </source>
</evidence>
<evidence type="ECO:0000256" key="18">
    <source>
        <dbReference type="ARBA" id="ARBA00023180"/>
    </source>
</evidence>
<keyword evidence="3" id="KW-1003">Cell membrane</keyword>
<dbReference type="CDD" id="cd00054">
    <property type="entry name" value="EGF_CA"/>
    <property type="match status" value="2"/>
</dbReference>
<dbReference type="PANTHER" id="PTHR24416:SF341">
    <property type="entry name" value="TYROSINE-PROTEIN KINASE RECEPTOR TIE-1"/>
    <property type="match status" value="1"/>
</dbReference>
<protein>
    <recommendedName>
        <fullName evidence="2">receptor protein-tyrosine kinase</fullName>
        <ecNumber evidence="2">2.7.10.1</ecNumber>
    </recommendedName>
</protein>
<feature type="binding site" evidence="23">
    <location>
        <position position="411"/>
    </location>
    <ligand>
        <name>ATP</name>
        <dbReference type="ChEBI" id="CHEBI:30616"/>
    </ligand>
</feature>
<evidence type="ECO:0000256" key="2">
    <source>
        <dbReference type="ARBA" id="ARBA00011902"/>
    </source>
</evidence>
<evidence type="ECO:0000256" key="24">
    <source>
        <dbReference type="SAM" id="SignalP"/>
    </source>
</evidence>
<evidence type="ECO:0000256" key="17">
    <source>
        <dbReference type="ARBA" id="ARBA00023170"/>
    </source>
</evidence>
<dbReference type="FunFam" id="1.10.510.10:FF:000123">
    <property type="entry name" value="Tyrosine-protein kinase receptor Tie-1"/>
    <property type="match status" value="1"/>
</dbReference>
<dbReference type="GO" id="GO:0005886">
    <property type="term" value="C:plasma membrane"/>
    <property type="evidence" value="ECO:0007669"/>
    <property type="project" value="UniProtKB-SubCell"/>
</dbReference>
<dbReference type="FunFam" id="2.170.300.10:FF:000003">
    <property type="entry name" value="tyrosine-protein kinase receptor Tie-1 isoform X1"/>
    <property type="match status" value="1"/>
</dbReference>
<dbReference type="PROSITE" id="PS00107">
    <property type="entry name" value="PROTEIN_KINASE_ATP"/>
    <property type="match status" value="1"/>
</dbReference>
<dbReference type="InterPro" id="IPR020635">
    <property type="entry name" value="Tyr_kinase_cat_dom"/>
</dbReference>
<dbReference type="FunFam" id="3.30.200.20:FF:000113">
    <property type="entry name" value="Putative tyrosine-protein kinase receptor Tie-1"/>
    <property type="match status" value="1"/>
</dbReference>
<evidence type="ECO:0000256" key="23">
    <source>
        <dbReference type="PROSITE-ProRule" id="PRU10141"/>
    </source>
</evidence>
<dbReference type="PRINTS" id="PR00109">
    <property type="entry name" value="TYRKINASE"/>
</dbReference>
<keyword evidence="7" id="KW-0812">Transmembrane</keyword>
<comment type="caution">
    <text evidence="22">Lacks conserved residue(s) required for the propagation of feature annotation.</text>
</comment>
<dbReference type="GO" id="GO:0005524">
    <property type="term" value="F:ATP binding"/>
    <property type="evidence" value="ECO:0007669"/>
    <property type="project" value="UniProtKB-UniRule"/>
</dbReference>
<dbReference type="InterPro" id="IPR011009">
    <property type="entry name" value="Kinase-like_dom_sf"/>
</dbReference>
<dbReference type="Gene3D" id="2.60.40.10">
    <property type="entry name" value="Immunoglobulins"/>
    <property type="match status" value="2"/>
</dbReference>
<feature type="disulfide bond" evidence="22">
    <location>
        <begin position="107"/>
        <end position="116"/>
    </location>
</feature>
<evidence type="ECO:0000313" key="28">
    <source>
        <dbReference type="Proteomes" id="UP000261640"/>
    </source>
</evidence>
<evidence type="ECO:0000256" key="1">
    <source>
        <dbReference type="ARBA" id="ARBA00004251"/>
    </source>
</evidence>
<dbReference type="InterPro" id="IPR000719">
    <property type="entry name" value="Prot_kinase_dom"/>
</dbReference>
<dbReference type="PROSITE" id="PS50011">
    <property type="entry name" value="PROTEIN_KINASE_DOM"/>
    <property type="match status" value="1"/>
</dbReference>
<dbReference type="PANTHER" id="PTHR24416">
    <property type="entry name" value="TYROSINE-PROTEIN KINASE RECEPTOR"/>
    <property type="match status" value="1"/>
</dbReference>
<evidence type="ECO:0000256" key="14">
    <source>
        <dbReference type="ARBA" id="ARBA00023136"/>
    </source>
</evidence>
<keyword evidence="6" id="KW-0808">Transferase</keyword>
<dbReference type="PROSITE" id="PS00109">
    <property type="entry name" value="PROTEIN_KINASE_TYR"/>
    <property type="match status" value="1"/>
</dbReference>
<evidence type="ECO:0000256" key="11">
    <source>
        <dbReference type="ARBA" id="ARBA00022777"/>
    </source>
</evidence>
<evidence type="ECO:0000256" key="12">
    <source>
        <dbReference type="ARBA" id="ARBA00022840"/>
    </source>
</evidence>
<keyword evidence="5" id="KW-0597">Phosphoprotein</keyword>
<keyword evidence="8 24" id="KW-0732">Signal</keyword>
<dbReference type="InterPro" id="IPR050122">
    <property type="entry name" value="RTK"/>
</dbReference>
<evidence type="ECO:0000256" key="19">
    <source>
        <dbReference type="ARBA" id="ARBA00023319"/>
    </source>
</evidence>
<dbReference type="GO" id="GO:0007169">
    <property type="term" value="P:cell surface receptor protein tyrosine kinase signaling pathway"/>
    <property type="evidence" value="ECO:0007669"/>
    <property type="project" value="TreeGrafter"/>
</dbReference>
<dbReference type="Proteomes" id="UP000261640">
    <property type="component" value="Unplaced"/>
</dbReference>
<evidence type="ECO:0000256" key="6">
    <source>
        <dbReference type="ARBA" id="ARBA00022679"/>
    </source>
</evidence>
<dbReference type="GeneTree" id="ENSGT00940000157693"/>
<evidence type="ECO:0000256" key="3">
    <source>
        <dbReference type="ARBA" id="ARBA00022475"/>
    </source>
</evidence>
<evidence type="ECO:0000259" key="26">
    <source>
        <dbReference type="PROSITE" id="PS50026"/>
    </source>
</evidence>
<dbReference type="SMART" id="SM00219">
    <property type="entry name" value="TyrKc"/>
    <property type="match status" value="1"/>
</dbReference>
<keyword evidence="12 23" id="KW-0067">ATP-binding</keyword>
<evidence type="ECO:0000256" key="5">
    <source>
        <dbReference type="ARBA" id="ARBA00022553"/>
    </source>
</evidence>
<reference evidence="27" key="1">
    <citation type="submission" date="2025-08" db="UniProtKB">
        <authorList>
            <consortium name="Ensembl"/>
        </authorList>
    </citation>
    <scope>IDENTIFICATION</scope>
</reference>
<dbReference type="SUPFAM" id="SSF49265">
    <property type="entry name" value="Fibronectin type III"/>
    <property type="match status" value="1"/>
</dbReference>
<keyword evidence="15" id="KW-0829">Tyrosine-protein kinase</keyword>
<keyword evidence="9" id="KW-0677">Repeat</keyword>
<feature type="domain" description="Protein kinase" evidence="25">
    <location>
        <begin position="380"/>
        <end position="659"/>
    </location>
</feature>
<dbReference type="InterPro" id="IPR036116">
    <property type="entry name" value="FN3_sf"/>
</dbReference>
<dbReference type="AlphaFoldDB" id="A0A7N8XL86"/>
<name>A0A7N8XL86_9TELE</name>
<evidence type="ECO:0000313" key="27">
    <source>
        <dbReference type="Ensembl" id="ENSMAMP00000050712.1"/>
    </source>
</evidence>
<dbReference type="InterPro" id="IPR013783">
    <property type="entry name" value="Ig-like_fold"/>
</dbReference>
<evidence type="ECO:0000259" key="25">
    <source>
        <dbReference type="PROSITE" id="PS50011"/>
    </source>
</evidence>
<dbReference type="PROSITE" id="PS50026">
    <property type="entry name" value="EGF_3"/>
    <property type="match status" value="2"/>
</dbReference>
<dbReference type="Gene3D" id="1.10.510.10">
    <property type="entry name" value="Transferase(Phosphotransferase) domain 1"/>
    <property type="match status" value="1"/>
</dbReference>
<evidence type="ECO:0000256" key="21">
    <source>
        <dbReference type="ARBA" id="ARBA00062347"/>
    </source>
</evidence>
<keyword evidence="28" id="KW-1185">Reference proteome</keyword>
<dbReference type="InterPro" id="IPR017441">
    <property type="entry name" value="Protein_kinase_ATP_BS"/>
</dbReference>
<dbReference type="Gene3D" id="2.170.300.10">
    <property type="entry name" value="Tie2 ligand-binding domain superfamily"/>
    <property type="match status" value="1"/>
</dbReference>
<feature type="domain" description="EGF-like" evidence="26">
    <location>
        <begin position="86"/>
        <end position="117"/>
    </location>
</feature>
<dbReference type="InterPro" id="IPR008266">
    <property type="entry name" value="Tyr_kinase_AS"/>
</dbReference>
<keyword evidence="19" id="KW-0393">Immunoglobulin domain</keyword>
<dbReference type="EC" id="2.7.10.1" evidence="2"/>
<dbReference type="PROSITE" id="PS00022">
    <property type="entry name" value="EGF_1"/>
    <property type="match status" value="3"/>
</dbReference>
<evidence type="ECO:0000256" key="10">
    <source>
        <dbReference type="ARBA" id="ARBA00022741"/>
    </source>
</evidence>
<keyword evidence="4 22" id="KW-0245">EGF-like domain</keyword>
<dbReference type="Gene3D" id="3.30.200.20">
    <property type="entry name" value="Phosphorylase Kinase, domain 1"/>
    <property type="match status" value="1"/>
</dbReference>
<comment type="subunit">
    <text evidence="21">Interacts with svep1.</text>
</comment>
<dbReference type="SMART" id="SM00181">
    <property type="entry name" value="EGF"/>
    <property type="match status" value="3"/>
</dbReference>